<keyword evidence="2" id="KW-0812">Transmembrane</keyword>
<dbReference type="InterPro" id="IPR023346">
    <property type="entry name" value="Lysozyme-like_dom_sf"/>
</dbReference>
<reference evidence="4 5" key="1">
    <citation type="submission" date="2019-11" db="EMBL/GenBank/DDBJ databases">
        <authorList>
            <person name="Holert J."/>
        </authorList>
    </citation>
    <scope>NUCLEOTIDE SEQUENCE [LARGE SCALE GENOMIC DNA]</scope>
    <source>
        <strain evidence="4">SB11_3</strain>
    </source>
</reference>
<proteinExistence type="predicted"/>
<feature type="domain" description="Transglycosylase SLT" evidence="3">
    <location>
        <begin position="52"/>
        <end position="343"/>
    </location>
</feature>
<keyword evidence="2" id="KW-0472">Membrane</keyword>
<dbReference type="AlphaFoldDB" id="A0A5S9QXV2"/>
<dbReference type="CDD" id="cd13399">
    <property type="entry name" value="Slt35-like"/>
    <property type="match status" value="1"/>
</dbReference>
<dbReference type="Gene3D" id="1.10.8.350">
    <property type="entry name" value="Bacterial muramidase"/>
    <property type="match status" value="1"/>
</dbReference>
<dbReference type="EMBL" id="CACSIO010000060">
    <property type="protein sequence ID" value="CAA0124247.1"/>
    <property type="molecule type" value="Genomic_DNA"/>
</dbReference>
<evidence type="ECO:0000313" key="5">
    <source>
        <dbReference type="Proteomes" id="UP000441399"/>
    </source>
</evidence>
<feature type="active site" evidence="1">
    <location>
        <position position="148"/>
    </location>
</feature>
<dbReference type="PANTHER" id="PTHR30163:SF9">
    <property type="entry name" value="MEMBRANE-BOUND LYTIC MUREIN TRANSGLYCOSYLASE B"/>
    <property type="match status" value="1"/>
</dbReference>
<dbReference type="Gene3D" id="1.10.530.10">
    <property type="match status" value="1"/>
</dbReference>
<sequence>MSNNQTPEYQSRFDCRNTSSLFHYLHVFTAVFSAFLALCLSTNVAAEDYKNREDVKTFAREFAKEHQKNEADVLILLEQGSRKQSILDAISRPAERVLNWGGYRNIFLEPNRIKQGVAFWKEHETLINEVSKKYEVSPEIIVAILGVETRYGRLTGGYRVLDALMTLGFDYPPRAKFFRGQLEQFILLADEQNLKATDLKGSYAGAMGYGQFIPGSYRAYAVDHDGDNVADIWGNPADAIASVANYFKRHRWQYGELVAVPLLDQTIAPDLISKSPKPDRSVGDLREAGVAVPAALDNAARVTLLAFETDDGLEYWLGFDNFYVITRYNHSRLYAMAAHQLAEILRAQMTVKE</sequence>
<gene>
    <name evidence="4" type="primary">mltB</name>
    <name evidence="4" type="ORF">OPDIPICF_03037</name>
</gene>
<evidence type="ECO:0000256" key="1">
    <source>
        <dbReference type="PIRSR" id="PIRSR611757-1"/>
    </source>
</evidence>
<dbReference type="Proteomes" id="UP000441399">
    <property type="component" value="Unassembled WGS sequence"/>
</dbReference>
<dbReference type="GO" id="GO:0008933">
    <property type="term" value="F:peptidoglycan lytic transglycosylase activity"/>
    <property type="evidence" value="ECO:0007669"/>
    <property type="project" value="TreeGrafter"/>
</dbReference>
<dbReference type="SUPFAM" id="SSF53955">
    <property type="entry name" value="Lysozyme-like"/>
    <property type="match status" value="1"/>
</dbReference>
<protein>
    <submittedName>
        <fullName evidence="4">Membrane-bound lytic murein transglycosylase B</fullName>
        <ecNumber evidence="4">4.2.2.-</ecNumber>
    </submittedName>
</protein>
<keyword evidence="5" id="KW-1185">Reference proteome</keyword>
<dbReference type="PANTHER" id="PTHR30163">
    <property type="entry name" value="MEMBRANE-BOUND LYTIC MUREIN TRANSGLYCOSYLASE B"/>
    <property type="match status" value="1"/>
</dbReference>
<keyword evidence="4" id="KW-0456">Lyase</keyword>
<dbReference type="NCBIfam" id="TIGR02282">
    <property type="entry name" value="MltB"/>
    <property type="match status" value="1"/>
</dbReference>
<evidence type="ECO:0000313" key="4">
    <source>
        <dbReference type="EMBL" id="CAA0124247.1"/>
    </source>
</evidence>
<name>A0A5S9QXV2_9GAMM</name>
<accession>A0A5S9QXV2</accession>
<dbReference type="Pfam" id="PF13406">
    <property type="entry name" value="SLT_2"/>
    <property type="match status" value="1"/>
</dbReference>
<dbReference type="OrthoDB" id="9772911at2"/>
<dbReference type="EC" id="4.2.2.-" evidence="4"/>
<dbReference type="InterPro" id="IPR011757">
    <property type="entry name" value="Lytic_transglycosylase_MltB"/>
</dbReference>
<dbReference type="InterPro" id="IPR043426">
    <property type="entry name" value="MltB-like"/>
</dbReference>
<dbReference type="InterPro" id="IPR031304">
    <property type="entry name" value="SLT_2"/>
</dbReference>
<dbReference type="GO" id="GO:0009253">
    <property type="term" value="P:peptidoglycan catabolic process"/>
    <property type="evidence" value="ECO:0007669"/>
    <property type="project" value="TreeGrafter"/>
</dbReference>
<organism evidence="4 5">
    <name type="scientific">BD1-7 clade bacterium</name>
    <dbReference type="NCBI Taxonomy" id="2029982"/>
    <lineage>
        <taxon>Bacteria</taxon>
        <taxon>Pseudomonadati</taxon>
        <taxon>Pseudomonadota</taxon>
        <taxon>Gammaproteobacteria</taxon>
        <taxon>Cellvibrionales</taxon>
        <taxon>Spongiibacteraceae</taxon>
        <taxon>BD1-7 clade</taxon>
    </lineage>
</organism>
<evidence type="ECO:0000259" key="3">
    <source>
        <dbReference type="Pfam" id="PF13406"/>
    </source>
</evidence>
<evidence type="ECO:0000256" key="2">
    <source>
        <dbReference type="SAM" id="Phobius"/>
    </source>
</evidence>
<dbReference type="FunFam" id="1.10.8.350:FF:000001">
    <property type="entry name" value="Lytic murein transglycosylase B"/>
    <property type="match status" value="1"/>
</dbReference>
<keyword evidence="2" id="KW-1133">Transmembrane helix</keyword>
<feature type="transmembrane region" description="Helical" evidence="2">
    <location>
        <begin position="21"/>
        <end position="46"/>
    </location>
</feature>